<dbReference type="Proteomes" id="UP000078454">
    <property type="component" value="Unassembled WGS sequence"/>
</dbReference>
<dbReference type="AlphaFoldDB" id="A0A198AIN0"/>
<dbReference type="CDD" id="cd17261">
    <property type="entry name" value="RMtype1_S_EcoKI-TRD2-CR2_like"/>
    <property type="match status" value="1"/>
</dbReference>
<comment type="subunit">
    <text evidence="4">The methyltransferase is composed of M and S polypeptides.</text>
</comment>
<dbReference type="GO" id="GO:0003677">
    <property type="term" value="F:DNA binding"/>
    <property type="evidence" value="ECO:0007669"/>
    <property type="project" value="UniProtKB-KW"/>
</dbReference>
<evidence type="ECO:0000259" key="6">
    <source>
        <dbReference type="Pfam" id="PF01420"/>
    </source>
</evidence>
<dbReference type="PANTHER" id="PTHR43140">
    <property type="entry name" value="TYPE-1 RESTRICTION ENZYME ECOKI SPECIFICITY PROTEIN"/>
    <property type="match status" value="1"/>
</dbReference>
<feature type="coiled-coil region" evidence="5">
    <location>
        <begin position="157"/>
        <end position="187"/>
    </location>
</feature>
<reference evidence="7 8" key="1">
    <citation type="submission" date="2016-05" db="EMBL/GenBank/DDBJ databases">
        <title>Paenibacillus sp. 1ZS3-15 nov., isolated from the rhizosphere soil.</title>
        <authorList>
            <person name="Zhang X.X."/>
            <person name="Zhang J."/>
        </authorList>
    </citation>
    <scope>NUCLEOTIDE SEQUENCE [LARGE SCALE GENOMIC DNA]</scope>
    <source>
        <strain evidence="7 8">1ZS3-15</strain>
    </source>
</reference>
<sequence>MSKNNVKTQKELLKEALVSEEEQPYKVLENWVWVKLGHIVSVKTGKKDANHATEDGRYPFFTCASEPISSPTFSFEGDSIILPGNGANVGLVLYFSGKFEAYQRTYVLQSQVAYLKYIYYHLLFGWKAHNADKQYGSATNYIKLANITEYSMPLPPLNEQKRIADKVEKLLDKINQAKQLIKEAKETFELRRAAILDKAFRGELTKKWREDKTVKSIYLNSEKNNVSFELPTGWKWIKSVNLFNDFPRNGYSPKSTDSSFNTKTLKLGAITKGYYKDNEFKYIDESIDQDSHLWLKNGDFLIQRANSIEYVGTSAIFTGPDDDCIYPDLIMKGKVNEAIVLPQYLVLWINSMYGKQYFRQNATGTAGNMPKINKTVLQNLLVPIPPLEEQNAILKILNNISDSDSSVMNRIEEIQPNVDLLVNGILKKAFSGELGTTSNEDESAIELLKRIT</sequence>
<keyword evidence="8" id="KW-1185">Reference proteome</keyword>
<dbReference type="Gene3D" id="3.90.220.20">
    <property type="entry name" value="DNA methylase specificity domains"/>
    <property type="match status" value="2"/>
</dbReference>
<comment type="caution">
    <text evidence="7">The sequence shown here is derived from an EMBL/GenBank/DDBJ whole genome shotgun (WGS) entry which is preliminary data.</text>
</comment>
<gene>
    <name evidence="7" type="ORF">A8708_31315</name>
</gene>
<evidence type="ECO:0000256" key="5">
    <source>
        <dbReference type="SAM" id="Coils"/>
    </source>
</evidence>
<dbReference type="PANTHER" id="PTHR43140:SF1">
    <property type="entry name" value="TYPE I RESTRICTION ENZYME ECOKI SPECIFICITY SUBUNIT"/>
    <property type="match status" value="1"/>
</dbReference>
<keyword evidence="5" id="KW-0175">Coiled coil</keyword>
<evidence type="ECO:0000256" key="4">
    <source>
        <dbReference type="ARBA" id="ARBA00038652"/>
    </source>
</evidence>
<dbReference type="OrthoDB" id="9811611at2"/>
<evidence type="ECO:0000313" key="8">
    <source>
        <dbReference type="Proteomes" id="UP000078454"/>
    </source>
</evidence>
<dbReference type="EMBL" id="LYPB01000049">
    <property type="protein sequence ID" value="OAS21359.1"/>
    <property type="molecule type" value="Genomic_DNA"/>
</dbReference>
<protein>
    <recommendedName>
        <fullName evidence="6">Type I restriction modification DNA specificity domain-containing protein</fullName>
    </recommendedName>
</protein>
<name>A0A198AIN0_9BACL</name>
<dbReference type="InterPro" id="IPR044946">
    <property type="entry name" value="Restrct_endonuc_typeI_TRD_sf"/>
</dbReference>
<feature type="domain" description="Type I restriction modification DNA specificity" evidence="6">
    <location>
        <begin position="250"/>
        <end position="414"/>
    </location>
</feature>
<organism evidence="7 8">
    <name type="scientific">Paenibacillus oryzisoli</name>
    <dbReference type="NCBI Taxonomy" id="1850517"/>
    <lineage>
        <taxon>Bacteria</taxon>
        <taxon>Bacillati</taxon>
        <taxon>Bacillota</taxon>
        <taxon>Bacilli</taxon>
        <taxon>Bacillales</taxon>
        <taxon>Paenibacillaceae</taxon>
        <taxon>Paenibacillus</taxon>
    </lineage>
</organism>
<dbReference type="Pfam" id="PF01420">
    <property type="entry name" value="Methylase_S"/>
    <property type="match status" value="2"/>
</dbReference>
<feature type="domain" description="Type I restriction modification DNA specificity" evidence="6">
    <location>
        <begin position="29"/>
        <end position="184"/>
    </location>
</feature>
<keyword evidence="3" id="KW-0238">DNA-binding</keyword>
<dbReference type="SUPFAM" id="SSF116734">
    <property type="entry name" value="DNA methylase specificity domain"/>
    <property type="match status" value="2"/>
</dbReference>
<dbReference type="RefSeq" id="WP_068662930.1">
    <property type="nucleotide sequence ID" value="NZ_LYPB01000049.1"/>
</dbReference>
<dbReference type="GO" id="GO:0009307">
    <property type="term" value="P:DNA restriction-modification system"/>
    <property type="evidence" value="ECO:0007669"/>
    <property type="project" value="UniProtKB-KW"/>
</dbReference>
<accession>A0A198AIN0</accession>
<proteinExistence type="inferred from homology"/>
<evidence type="ECO:0000256" key="2">
    <source>
        <dbReference type="ARBA" id="ARBA00022747"/>
    </source>
</evidence>
<dbReference type="STRING" id="1850517.A8708_31315"/>
<dbReference type="InterPro" id="IPR000055">
    <property type="entry name" value="Restrct_endonuc_typeI_TRD"/>
</dbReference>
<evidence type="ECO:0000313" key="7">
    <source>
        <dbReference type="EMBL" id="OAS21359.1"/>
    </source>
</evidence>
<dbReference type="InterPro" id="IPR051212">
    <property type="entry name" value="Type-I_RE_S_subunit"/>
</dbReference>
<evidence type="ECO:0000256" key="3">
    <source>
        <dbReference type="ARBA" id="ARBA00023125"/>
    </source>
</evidence>
<keyword evidence="2" id="KW-0680">Restriction system</keyword>
<evidence type="ECO:0000256" key="1">
    <source>
        <dbReference type="ARBA" id="ARBA00010923"/>
    </source>
</evidence>
<comment type="similarity">
    <text evidence="1">Belongs to the type-I restriction system S methylase family.</text>
</comment>